<evidence type="ECO:0000256" key="3">
    <source>
        <dbReference type="SAM" id="MobiDB-lite"/>
    </source>
</evidence>
<name>A0A642UK76_9ASCO</name>
<comment type="caution">
    <text evidence="4">The sequence shown here is derived from an EMBL/GenBank/DDBJ whole genome shotgun (WGS) entry which is preliminary data.</text>
</comment>
<evidence type="ECO:0000313" key="4">
    <source>
        <dbReference type="EMBL" id="KAA8900672.1"/>
    </source>
</evidence>
<dbReference type="OrthoDB" id="200660at2759"/>
<dbReference type="GO" id="GO:0006281">
    <property type="term" value="P:DNA repair"/>
    <property type="evidence" value="ECO:0007669"/>
    <property type="project" value="TreeGrafter"/>
</dbReference>
<dbReference type="AlphaFoldDB" id="A0A642UK76"/>
<dbReference type="GO" id="GO:0007064">
    <property type="term" value="P:mitotic sister chromatid cohesion"/>
    <property type="evidence" value="ECO:0007669"/>
    <property type="project" value="InterPro"/>
</dbReference>
<dbReference type="Pfam" id="PF20168">
    <property type="entry name" value="PDS5"/>
    <property type="match status" value="1"/>
</dbReference>
<dbReference type="Proteomes" id="UP000761534">
    <property type="component" value="Unassembled WGS sequence"/>
</dbReference>
<dbReference type="InterPro" id="IPR039776">
    <property type="entry name" value="Pds5"/>
</dbReference>
<accession>A0A642UK76</accession>
<comment type="subcellular location">
    <subcellularLocation>
        <location evidence="1">Nucleus</location>
    </subcellularLocation>
</comment>
<proteinExistence type="predicted"/>
<organism evidence="4 5">
    <name type="scientific">Trichomonascus ciferrii</name>
    <dbReference type="NCBI Taxonomy" id="44093"/>
    <lineage>
        <taxon>Eukaryota</taxon>
        <taxon>Fungi</taxon>
        <taxon>Dikarya</taxon>
        <taxon>Ascomycota</taxon>
        <taxon>Saccharomycotina</taxon>
        <taxon>Dipodascomycetes</taxon>
        <taxon>Dipodascales</taxon>
        <taxon>Trichomonascaceae</taxon>
        <taxon>Trichomonascus</taxon>
        <taxon>Trichomonascus ciferrii complex</taxon>
    </lineage>
</organism>
<dbReference type="EMBL" id="SWFS01000496">
    <property type="protein sequence ID" value="KAA8900672.1"/>
    <property type="molecule type" value="Genomic_DNA"/>
</dbReference>
<evidence type="ECO:0000313" key="5">
    <source>
        <dbReference type="Proteomes" id="UP000761534"/>
    </source>
</evidence>
<gene>
    <name evidence="4" type="ORF">TRICI_006173</name>
</gene>
<dbReference type="PANTHER" id="PTHR12663">
    <property type="entry name" value="ANDROGEN INDUCED INHIBITOR OF PROLIFERATION AS3 / PDS5-RELATED"/>
    <property type="match status" value="1"/>
</dbReference>
<protein>
    <submittedName>
        <fullName evidence="4">Uncharacterized protein</fullName>
    </submittedName>
</protein>
<evidence type="ECO:0000256" key="1">
    <source>
        <dbReference type="ARBA" id="ARBA00004123"/>
    </source>
</evidence>
<keyword evidence="5" id="KW-1185">Reference proteome</keyword>
<reference evidence="4" key="1">
    <citation type="journal article" date="2019" name="G3 (Bethesda)">
        <title>Genome Assemblies of Two Rare Opportunistic Yeast Pathogens: Diutina rugosa (syn. Candida rugosa) and Trichomonascus ciferrii (syn. Candida ciferrii).</title>
        <authorList>
            <person name="Mixao V."/>
            <person name="Saus E."/>
            <person name="Hansen A.P."/>
            <person name="Lass-Florl C."/>
            <person name="Gabaldon T."/>
        </authorList>
    </citation>
    <scope>NUCLEOTIDE SEQUENCE</scope>
    <source>
        <strain evidence="4">CBS 4856</strain>
    </source>
</reference>
<keyword evidence="2" id="KW-0539">Nucleus</keyword>
<dbReference type="GO" id="GO:0000785">
    <property type="term" value="C:chromatin"/>
    <property type="evidence" value="ECO:0007669"/>
    <property type="project" value="TreeGrafter"/>
</dbReference>
<dbReference type="GO" id="GO:0005634">
    <property type="term" value="C:nucleus"/>
    <property type="evidence" value="ECO:0007669"/>
    <property type="project" value="UniProtKB-SubCell"/>
</dbReference>
<evidence type="ECO:0000256" key="2">
    <source>
        <dbReference type="ARBA" id="ARBA00023242"/>
    </source>
</evidence>
<feature type="region of interest" description="Disordered" evidence="3">
    <location>
        <begin position="170"/>
        <end position="199"/>
    </location>
</feature>
<dbReference type="PANTHER" id="PTHR12663:SF0">
    <property type="entry name" value="PRECOCIOUS DISSOCIATION OF SISTERS 5, ISOFORM A"/>
    <property type="match status" value="1"/>
</dbReference>
<sequence>MTTEELQPLNFKGSLVQTRNSDELFSLLETLSVELGHLEQEQTDLATLRTVSQELISSRLMKNKNAGIRTLTACCLMEVLRIHAPDAPYSIEMLKVSASSTNPPLTQPHMHDIYDILLFQKRSKSTSSDSCLDTSSAKQFLKKTSGCLLFQKRSKSVSFCFAEDLVNVSTQHPRSGHRGLGSSSGRQPTSSFPGKKQKR</sequence>
<dbReference type="VEuPathDB" id="FungiDB:TRICI_006173"/>